<feature type="compositionally biased region" description="Gly residues" evidence="1">
    <location>
        <begin position="83"/>
        <end position="94"/>
    </location>
</feature>
<accession>A0AAV3YJR9</accession>
<feature type="compositionally biased region" description="Basic and acidic residues" evidence="1">
    <location>
        <begin position="97"/>
        <end position="109"/>
    </location>
</feature>
<proteinExistence type="predicted"/>
<name>A0AAV3YJR9_9GAST</name>
<evidence type="ECO:0000256" key="1">
    <source>
        <dbReference type="SAM" id="MobiDB-lite"/>
    </source>
</evidence>
<evidence type="ECO:0000313" key="2">
    <source>
        <dbReference type="EMBL" id="GFN83329.1"/>
    </source>
</evidence>
<dbReference type="AlphaFoldDB" id="A0AAV3YJR9"/>
<reference evidence="2 3" key="1">
    <citation type="journal article" date="2021" name="Elife">
        <title>Chloroplast acquisition without the gene transfer in kleptoplastic sea slugs, Plakobranchus ocellatus.</title>
        <authorList>
            <person name="Maeda T."/>
            <person name="Takahashi S."/>
            <person name="Yoshida T."/>
            <person name="Shimamura S."/>
            <person name="Takaki Y."/>
            <person name="Nagai Y."/>
            <person name="Toyoda A."/>
            <person name="Suzuki Y."/>
            <person name="Arimoto A."/>
            <person name="Ishii H."/>
            <person name="Satoh N."/>
            <person name="Nishiyama T."/>
            <person name="Hasebe M."/>
            <person name="Maruyama T."/>
            <person name="Minagawa J."/>
            <person name="Obokata J."/>
            <person name="Shigenobu S."/>
        </authorList>
    </citation>
    <scope>NUCLEOTIDE SEQUENCE [LARGE SCALE GENOMIC DNA]</scope>
</reference>
<protein>
    <submittedName>
        <fullName evidence="2">Uncharacterized protein</fullName>
    </submittedName>
</protein>
<dbReference type="Proteomes" id="UP000735302">
    <property type="component" value="Unassembled WGS sequence"/>
</dbReference>
<dbReference type="EMBL" id="BLXT01001144">
    <property type="protein sequence ID" value="GFN83329.1"/>
    <property type="molecule type" value="Genomic_DNA"/>
</dbReference>
<sequence length="120" mass="13195">MRSSRCIVIAAHTAATRCWLGRGLHAGRCIKHWNSKKGGVGAVEGRVVKRTGRVIRGWKRSSRKRKRRRRRRNNSGCRRRIGGAIGEGGGGRGGAVEVRRGGRAVERGRGGTVGREEEEQ</sequence>
<keyword evidence="3" id="KW-1185">Reference proteome</keyword>
<evidence type="ECO:0000313" key="3">
    <source>
        <dbReference type="Proteomes" id="UP000735302"/>
    </source>
</evidence>
<gene>
    <name evidence="2" type="ORF">PoB_000983500</name>
</gene>
<feature type="region of interest" description="Disordered" evidence="1">
    <location>
        <begin position="56"/>
        <end position="120"/>
    </location>
</feature>
<feature type="compositionally biased region" description="Basic residues" evidence="1">
    <location>
        <begin position="56"/>
        <end position="81"/>
    </location>
</feature>
<organism evidence="2 3">
    <name type="scientific">Plakobranchus ocellatus</name>
    <dbReference type="NCBI Taxonomy" id="259542"/>
    <lineage>
        <taxon>Eukaryota</taxon>
        <taxon>Metazoa</taxon>
        <taxon>Spiralia</taxon>
        <taxon>Lophotrochozoa</taxon>
        <taxon>Mollusca</taxon>
        <taxon>Gastropoda</taxon>
        <taxon>Heterobranchia</taxon>
        <taxon>Euthyneura</taxon>
        <taxon>Panpulmonata</taxon>
        <taxon>Sacoglossa</taxon>
        <taxon>Placobranchoidea</taxon>
        <taxon>Plakobranchidae</taxon>
        <taxon>Plakobranchus</taxon>
    </lineage>
</organism>
<comment type="caution">
    <text evidence="2">The sequence shown here is derived from an EMBL/GenBank/DDBJ whole genome shotgun (WGS) entry which is preliminary data.</text>
</comment>